<dbReference type="RefSeq" id="XP_016615110.1">
    <property type="nucleotide sequence ID" value="XM_016768723.1"/>
</dbReference>
<reference evidence="2" key="1">
    <citation type="submission" date="2015-01" db="EMBL/GenBank/DDBJ databases">
        <title>The Genome Sequence of Cladophialophora bantiana CBS 173.52.</title>
        <authorList>
            <consortium name="The Broad Institute Genomics Platform"/>
            <person name="Cuomo C."/>
            <person name="de Hoog S."/>
            <person name="Gorbushina A."/>
            <person name="Stielow B."/>
            <person name="Teixiera M."/>
            <person name="Abouelleil A."/>
            <person name="Chapman S.B."/>
            <person name="Priest M."/>
            <person name="Young S.K."/>
            <person name="Wortman J."/>
            <person name="Nusbaum C."/>
            <person name="Birren B."/>
        </authorList>
    </citation>
    <scope>NUCLEOTIDE SEQUENCE [LARGE SCALE GENOMIC DNA]</scope>
    <source>
        <strain evidence="2">CBS 173.52</strain>
    </source>
</reference>
<proteinExistence type="predicted"/>
<feature type="region of interest" description="Disordered" evidence="1">
    <location>
        <begin position="89"/>
        <end position="112"/>
    </location>
</feature>
<evidence type="ECO:0000313" key="3">
    <source>
        <dbReference type="Proteomes" id="UP000053789"/>
    </source>
</evidence>
<evidence type="ECO:0000313" key="2">
    <source>
        <dbReference type="EMBL" id="KIW88441.1"/>
    </source>
</evidence>
<keyword evidence="3" id="KW-1185">Reference proteome</keyword>
<dbReference type="Proteomes" id="UP000053789">
    <property type="component" value="Unassembled WGS sequence"/>
</dbReference>
<dbReference type="VEuPathDB" id="FungiDB:Z519_11010"/>
<dbReference type="AlphaFoldDB" id="A0A0D2EEB1"/>
<gene>
    <name evidence="2" type="ORF">Z519_11010</name>
</gene>
<feature type="compositionally biased region" description="Basic and acidic residues" evidence="1">
    <location>
        <begin position="95"/>
        <end position="105"/>
    </location>
</feature>
<sequence length="197" mass="22660">MAVPREYVALTQLGLNEGHSLEIESSSEDTEKNLTFTEWRSTQNQRLEGIVMPLIPPAECFQQVIPRMATKPRPLGPDAVPEMGANLLNNPHRASSHERISERTQTKSMARRADASLPNTPEFMDRDNFQNSASSSDMFSTFLSMSTITDNERKFFEELIPNYNPEERLSEAFLLQHAQYRDGHFRETQVTKWVIWK</sequence>
<organism evidence="2 3">
    <name type="scientific">Cladophialophora bantiana (strain ATCC 10958 / CBS 173.52 / CDC B-1940 / NIH 8579)</name>
    <name type="common">Xylohypha bantiana</name>
    <dbReference type="NCBI Taxonomy" id="1442370"/>
    <lineage>
        <taxon>Eukaryota</taxon>
        <taxon>Fungi</taxon>
        <taxon>Dikarya</taxon>
        <taxon>Ascomycota</taxon>
        <taxon>Pezizomycotina</taxon>
        <taxon>Eurotiomycetes</taxon>
        <taxon>Chaetothyriomycetidae</taxon>
        <taxon>Chaetothyriales</taxon>
        <taxon>Herpotrichiellaceae</taxon>
        <taxon>Cladophialophora</taxon>
    </lineage>
</organism>
<dbReference type="EMBL" id="KN846999">
    <property type="protein sequence ID" value="KIW88441.1"/>
    <property type="molecule type" value="Genomic_DNA"/>
</dbReference>
<dbReference type="HOGENOM" id="CLU_1384015_0_0_1"/>
<name>A0A0D2EEB1_CLAB1</name>
<protein>
    <submittedName>
        <fullName evidence="2">Uncharacterized protein</fullName>
    </submittedName>
</protein>
<evidence type="ECO:0000256" key="1">
    <source>
        <dbReference type="SAM" id="MobiDB-lite"/>
    </source>
</evidence>
<accession>A0A0D2EEB1</accession>
<dbReference type="GeneID" id="27703938"/>